<dbReference type="PANTHER" id="PTHR43046">
    <property type="entry name" value="GDP-MANNOSE MANNOSYL HYDROLASE"/>
    <property type="match status" value="1"/>
</dbReference>
<dbReference type="OrthoDB" id="440758at2759"/>
<dbReference type="InterPro" id="IPR015797">
    <property type="entry name" value="NUDIX_hydrolase-like_dom_sf"/>
</dbReference>
<dbReference type="SUPFAM" id="SSF55811">
    <property type="entry name" value="Nudix"/>
    <property type="match status" value="1"/>
</dbReference>
<dbReference type="AlphaFoldDB" id="A0A1Q9DST3"/>
<dbReference type="PROSITE" id="PS51462">
    <property type="entry name" value="NUDIX"/>
    <property type="match status" value="1"/>
</dbReference>
<accession>A0A1Q9DST3</accession>
<dbReference type="PROSITE" id="PS00893">
    <property type="entry name" value="NUDIX_BOX"/>
    <property type="match status" value="1"/>
</dbReference>
<dbReference type="EMBL" id="LSRX01000403">
    <property type="protein sequence ID" value="OLP98235.1"/>
    <property type="molecule type" value="Genomic_DNA"/>
</dbReference>
<reference evidence="5 6" key="1">
    <citation type="submission" date="2016-02" db="EMBL/GenBank/DDBJ databases">
        <title>Genome analysis of coral dinoflagellate symbionts highlights evolutionary adaptations to a symbiotic lifestyle.</title>
        <authorList>
            <person name="Aranda M."/>
            <person name="Li Y."/>
            <person name="Liew Y.J."/>
            <person name="Baumgarten S."/>
            <person name="Simakov O."/>
            <person name="Wilson M."/>
            <person name="Piel J."/>
            <person name="Ashoor H."/>
            <person name="Bougouffa S."/>
            <person name="Bajic V.B."/>
            <person name="Ryu T."/>
            <person name="Ravasi T."/>
            <person name="Bayer T."/>
            <person name="Micklem G."/>
            <person name="Kim H."/>
            <person name="Bhak J."/>
            <person name="Lajeunesse T.C."/>
            <person name="Voolstra C.R."/>
        </authorList>
    </citation>
    <scope>NUCLEOTIDE SEQUENCE [LARGE SCALE GENOMIC DNA]</scope>
    <source>
        <strain evidence="5 6">CCMP2467</strain>
    </source>
</reference>
<sequence length="378" mass="40624">MSAADAAGLKAGKDYPGVGVGAFVFDDRGRVLLVKRSSTSRVAPGTWARPGGAVEHGESCEAALIRELREETGLDIVEPQLLDVSSQISSSSHWVSIGYIAQLAPGCAAESAVNREPAKHDELGFFDLEDLPTPLADFTAPALESLREKRRRPADAAAATTLGPQVLDEPSPAILRIAGALVLLWHSRPDLDFVVKLEDSVTLPLLPFFDKVLEHADESLLMGWIVEDFPVSVRSSNADEACETCPVPVAAERFCQEMIRVSMSGMDFRGCLRVASECCNSSGCDEAQLLDCTSAARAAGSESVLYYGTAFAPPFPLSAAWALGRRPLEFIVDNIDDLKMRGEVAEALLGFWLAGLEDLKIVDLSREISADEKESADT</sequence>
<dbReference type="GO" id="GO:0016787">
    <property type="term" value="F:hydrolase activity"/>
    <property type="evidence" value="ECO:0007669"/>
    <property type="project" value="UniProtKB-KW"/>
</dbReference>
<feature type="domain" description="Nudix hydrolase" evidence="4">
    <location>
        <begin position="15"/>
        <end position="148"/>
    </location>
</feature>
<evidence type="ECO:0000256" key="1">
    <source>
        <dbReference type="ARBA" id="ARBA00001946"/>
    </source>
</evidence>
<dbReference type="Proteomes" id="UP000186817">
    <property type="component" value="Unassembled WGS sequence"/>
</dbReference>
<dbReference type="InterPro" id="IPR020084">
    <property type="entry name" value="NUDIX_hydrolase_CS"/>
</dbReference>
<dbReference type="Gene3D" id="3.90.79.10">
    <property type="entry name" value="Nucleoside Triphosphate Pyrophosphohydrolase"/>
    <property type="match status" value="1"/>
</dbReference>
<dbReference type="PANTHER" id="PTHR43046:SF14">
    <property type="entry name" value="MUTT_NUDIX FAMILY PROTEIN"/>
    <property type="match status" value="1"/>
</dbReference>
<keyword evidence="2 3" id="KW-0378">Hydrolase</keyword>
<dbReference type="PRINTS" id="PR00502">
    <property type="entry name" value="NUDIXFAMILY"/>
</dbReference>
<dbReference type="InterPro" id="IPR020476">
    <property type="entry name" value="Nudix_hydrolase"/>
</dbReference>
<dbReference type="Pfam" id="PF00293">
    <property type="entry name" value="NUDIX"/>
    <property type="match status" value="1"/>
</dbReference>
<comment type="similarity">
    <text evidence="3">Belongs to the Nudix hydrolase family.</text>
</comment>
<name>A0A1Q9DST3_SYMMI</name>
<evidence type="ECO:0000313" key="6">
    <source>
        <dbReference type="Proteomes" id="UP000186817"/>
    </source>
</evidence>
<evidence type="ECO:0000256" key="3">
    <source>
        <dbReference type="RuleBase" id="RU003476"/>
    </source>
</evidence>
<gene>
    <name evidence="5" type="ORF">AK812_SmicGene19306</name>
</gene>
<comment type="cofactor">
    <cofactor evidence="1">
        <name>Mg(2+)</name>
        <dbReference type="ChEBI" id="CHEBI:18420"/>
    </cofactor>
</comment>
<evidence type="ECO:0000313" key="5">
    <source>
        <dbReference type="EMBL" id="OLP98235.1"/>
    </source>
</evidence>
<evidence type="ECO:0000256" key="2">
    <source>
        <dbReference type="ARBA" id="ARBA00022801"/>
    </source>
</evidence>
<dbReference type="InterPro" id="IPR000086">
    <property type="entry name" value="NUDIX_hydrolase_dom"/>
</dbReference>
<organism evidence="5 6">
    <name type="scientific">Symbiodinium microadriaticum</name>
    <name type="common">Dinoflagellate</name>
    <name type="synonym">Zooxanthella microadriatica</name>
    <dbReference type="NCBI Taxonomy" id="2951"/>
    <lineage>
        <taxon>Eukaryota</taxon>
        <taxon>Sar</taxon>
        <taxon>Alveolata</taxon>
        <taxon>Dinophyceae</taxon>
        <taxon>Suessiales</taxon>
        <taxon>Symbiodiniaceae</taxon>
        <taxon>Symbiodinium</taxon>
    </lineage>
</organism>
<keyword evidence="6" id="KW-1185">Reference proteome</keyword>
<comment type="caution">
    <text evidence="5">The sequence shown here is derived from an EMBL/GenBank/DDBJ whole genome shotgun (WGS) entry which is preliminary data.</text>
</comment>
<protein>
    <submittedName>
        <fullName evidence="5">Putative 45.4 kDa protein in thiaminase I 5'region</fullName>
    </submittedName>
</protein>
<proteinExistence type="inferred from homology"/>
<evidence type="ECO:0000259" key="4">
    <source>
        <dbReference type="PROSITE" id="PS51462"/>
    </source>
</evidence>
<dbReference type="CDD" id="cd04678">
    <property type="entry name" value="NUDIX_MTH2_Nudt15"/>
    <property type="match status" value="1"/>
</dbReference>